<organism evidence="1 2">
    <name type="scientific">Phaseolus angularis</name>
    <name type="common">Azuki bean</name>
    <name type="synonym">Vigna angularis</name>
    <dbReference type="NCBI Taxonomy" id="3914"/>
    <lineage>
        <taxon>Eukaryota</taxon>
        <taxon>Viridiplantae</taxon>
        <taxon>Streptophyta</taxon>
        <taxon>Embryophyta</taxon>
        <taxon>Tracheophyta</taxon>
        <taxon>Spermatophyta</taxon>
        <taxon>Magnoliopsida</taxon>
        <taxon>eudicotyledons</taxon>
        <taxon>Gunneridae</taxon>
        <taxon>Pentapetalae</taxon>
        <taxon>rosids</taxon>
        <taxon>fabids</taxon>
        <taxon>Fabales</taxon>
        <taxon>Fabaceae</taxon>
        <taxon>Papilionoideae</taxon>
        <taxon>50 kb inversion clade</taxon>
        <taxon>NPAAA clade</taxon>
        <taxon>indigoferoid/millettioid clade</taxon>
        <taxon>Phaseoleae</taxon>
        <taxon>Vigna</taxon>
    </lineage>
</organism>
<gene>
    <name evidence="1" type="ORF">LR48_Vigan03g241400</name>
</gene>
<accession>A0A0L9U8T2</accession>
<reference evidence="2" key="1">
    <citation type="journal article" date="2015" name="Proc. Natl. Acad. Sci. U.S.A.">
        <title>Genome sequencing of adzuki bean (Vigna angularis) provides insight into high starch and low fat accumulation and domestication.</title>
        <authorList>
            <person name="Yang K."/>
            <person name="Tian Z."/>
            <person name="Chen C."/>
            <person name="Luo L."/>
            <person name="Zhao B."/>
            <person name="Wang Z."/>
            <person name="Yu L."/>
            <person name="Li Y."/>
            <person name="Sun Y."/>
            <person name="Li W."/>
            <person name="Chen Y."/>
            <person name="Li Y."/>
            <person name="Zhang Y."/>
            <person name="Ai D."/>
            <person name="Zhao J."/>
            <person name="Shang C."/>
            <person name="Ma Y."/>
            <person name="Wu B."/>
            <person name="Wang M."/>
            <person name="Gao L."/>
            <person name="Sun D."/>
            <person name="Zhang P."/>
            <person name="Guo F."/>
            <person name="Wang W."/>
            <person name="Li Y."/>
            <person name="Wang J."/>
            <person name="Varshney R.K."/>
            <person name="Wang J."/>
            <person name="Ling H.Q."/>
            <person name="Wan P."/>
        </authorList>
    </citation>
    <scope>NUCLEOTIDE SEQUENCE</scope>
    <source>
        <strain evidence="2">cv. Jingnong 6</strain>
    </source>
</reference>
<dbReference type="EMBL" id="CM003373">
    <property type="protein sequence ID" value="KOM39032.1"/>
    <property type="molecule type" value="Genomic_DNA"/>
</dbReference>
<dbReference type="AlphaFoldDB" id="A0A0L9U8T2"/>
<evidence type="ECO:0000313" key="1">
    <source>
        <dbReference type="EMBL" id="KOM39032.1"/>
    </source>
</evidence>
<evidence type="ECO:0008006" key="3">
    <source>
        <dbReference type="Google" id="ProtNLM"/>
    </source>
</evidence>
<protein>
    <recommendedName>
        <fullName evidence="3">Chromo domain-containing protein</fullName>
    </recommendedName>
</protein>
<evidence type="ECO:0000313" key="2">
    <source>
        <dbReference type="Proteomes" id="UP000053144"/>
    </source>
</evidence>
<name>A0A0L9U8T2_PHAAN</name>
<dbReference type="Proteomes" id="UP000053144">
    <property type="component" value="Chromosome 3"/>
</dbReference>
<proteinExistence type="predicted"/>
<sequence length="57" mass="6635">MQQVLVEWQDGGREGAMWEDVKTMQDQYPEFNLGDKVAEGGGSNVRPLLVYERRKRH</sequence>
<dbReference type="Gramene" id="KOM39032">
    <property type="protein sequence ID" value="KOM39032"/>
    <property type="gene ID" value="LR48_Vigan03g241400"/>
</dbReference>